<evidence type="ECO:0000313" key="3">
    <source>
        <dbReference type="Proteomes" id="UP000652761"/>
    </source>
</evidence>
<dbReference type="EMBL" id="NMUH01000492">
    <property type="protein sequence ID" value="MQL80168.1"/>
    <property type="molecule type" value="Genomic_DNA"/>
</dbReference>
<dbReference type="Proteomes" id="UP000652761">
    <property type="component" value="Unassembled WGS sequence"/>
</dbReference>
<feature type="region of interest" description="Disordered" evidence="1">
    <location>
        <begin position="114"/>
        <end position="151"/>
    </location>
</feature>
<dbReference type="AlphaFoldDB" id="A0A843U992"/>
<organism evidence="2 3">
    <name type="scientific">Colocasia esculenta</name>
    <name type="common">Wild taro</name>
    <name type="synonym">Arum esculentum</name>
    <dbReference type="NCBI Taxonomy" id="4460"/>
    <lineage>
        <taxon>Eukaryota</taxon>
        <taxon>Viridiplantae</taxon>
        <taxon>Streptophyta</taxon>
        <taxon>Embryophyta</taxon>
        <taxon>Tracheophyta</taxon>
        <taxon>Spermatophyta</taxon>
        <taxon>Magnoliopsida</taxon>
        <taxon>Liliopsida</taxon>
        <taxon>Araceae</taxon>
        <taxon>Aroideae</taxon>
        <taxon>Colocasieae</taxon>
        <taxon>Colocasia</taxon>
    </lineage>
</organism>
<feature type="region of interest" description="Disordered" evidence="1">
    <location>
        <begin position="1"/>
        <end position="26"/>
    </location>
</feature>
<reference evidence="2" key="1">
    <citation type="submission" date="2017-07" db="EMBL/GenBank/DDBJ databases">
        <title>Taro Niue Genome Assembly and Annotation.</title>
        <authorList>
            <person name="Atibalentja N."/>
            <person name="Keating K."/>
            <person name="Fields C.J."/>
        </authorList>
    </citation>
    <scope>NUCLEOTIDE SEQUENCE</scope>
    <source>
        <strain evidence="2">Niue_2</strain>
        <tissue evidence="2">Leaf</tissue>
    </source>
</reference>
<keyword evidence="3" id="KW-1185">Reference proteome</keyword>
<name>A0A843U992_COLES</name>
<sequence>MQGLRGRVPELGKRAGMQGIKAEQGGGGACDSLLLLFPAQRRLPSKAQQQRQGSWAAAAKRWPQQQRRQREASGGGAASNSRGERRRRLRRKLVTTAAAATAVGAGGARLPLPAAASAASRQQPLDPSPSFAFSPSSCGGRASRENPDRSAGFLSSSCGGFPDISPLVTRSQALQRDESFAFGHDCSFVEVQTMDFVGTLKSLDKRIEDGTEKDCDTIGSKNWSNQLDVLSWKSKVDLSLTGVDPTVIDFIFLLTGVDLS</sequence>
<evidence type="ECO:0000256" key="1">
    <source>
        <dbReference type="SAM" id="MobiDB-lite"/>
    </source>
</evidence>
<gene>
    <name evidence="2" type="ORF">Taro_012596</name>
</gene>
<feature type="compositionally biased region" description="Low complexity" evidence="1">
    <location>
        <begin position="114"/>
        <end position="137"/>
    </location>
</feature>
<feature type="non-terminal residue" evidence="2">
    <location>
        <position position="260"/>
    </location>
</feature>
<protein>
    <submittedName>
        <fullName evidence="2">Uncharacterized protein</fullName>
    </submittedName>
</protein>
<proteinExistence type="predicted"/>
<comment type="caution">
    <text evidence="2">The sequence shown here is derived from an EMBL/GenBank/DDBJ whole genome shotgun (WGS) entry which is preliminary data.</text>
</comment>
<accession>A0A843U992</accession>
<evidence type="ECO:0000313" key="2">
    <source>
        <dbReference type="EMBL" id="MQL80168.1"/>
    </source>
</evidence>
<feature type="region of interest" description="Disordered" evidence="1">
    <location>
        <begin position="43"/>
        <end position="88"/>
    </location>
</feature>